<evidence type="ECO:0008006" key="3">
    <source>
        <dbReference type="Google" id="ProtNLM"/>
    </source>
</evidence>
<dbReference type="EMBL" id="JAQQAL010000015">
    <property type="protein sequence ID" value="MDC7226655.1"/>
    <property type="molecule type" value="Genomic_DNA"/>
</dbReference>
<gene>
    <name evidence="1" type="ORF">PQJ61_07810</name>
</gene>
<dbReference type="AlphaFoldDB" id="A0AAJ1MMG5"/>
<accession>A0AAJ1MMG5</accession>
<protein>
    <recommendedName>
        <fullName evidence="3">DUF523 domain-containing protein</fullName>
    </recommendedName>
</protein>
<proteinExistence type="predicted"/>
<evidence type="ECO:0000313" key="1">
    <source>
        <dbReference type="EMBL" id="MDC7226655.1"/>
    </source>
</evidence>
<dbReference type="Proteomes" id="UP001221217">
    <property type="component" value="Unassembled WGS sequence"/>
</dbReference>
<reference evidence="1 2" key="1">
    <citation type="submission" date="2022-12" db="EMBL/GenBank/DDBJ databases">
        <title>Metagenome assembled genome from gulf of manar.</title>
        <authorList>
            <person name="Kohli P."/>
            <person name="Pk S."/>
            <person name="Venkata Ramana C."/>
            <person name="Sasikala C."/>
        </authorList>
    </citation>
    <scope>NUCLEOTIDE SEQUENCE [LARGE SCALE GENOMIC DNA]</scope>
    <source>
        <strain evidence="1">JB008</strain>
    </source>
</reference>
<name>A0AAJ1MMG5_9SPIO</name>
<dbReference type="NCBIfam" id="NF045597">
    <property type="entry name" value="TudS_rel_CD3072"/>
    <property type="match status" value="1"/>
</dbReference>
<evidence type="ECO:0000313" key="2">
    <source>
        <dbReference type="Proteomes" id="UP001221217"/>
    </source>
</evidence>
<comment type="caution">
    <text evidence="1">The sequence shown here is derived from an EMBL/GenBank/DDBJ whole genome shotgun (WGS) entry which is preliminary data.</text>
</comment>
<organism evidence="1 2">
    <name type="scientific">Candidatus Thalassospirochaeta sargassi</name>
    <dbReference type="NCBI Taxonomy" id="3119039"/>
    <lineage>
        <taxon>Bacteria</taxon>
        <taxon>Pseudomonadati</taxon>
        <taxon>Spirochaetota</taxon>
        <taxon>Spirochaetia</taxon>
        <taxon>Spirochaetales</taxon>
        <taxon>Spirochaetaceae</taxon>
        <taxon>Candidatus Thalassospirochaeta</taxon>
    </lineage>
</organism>
<dbReference type="InterPro" id="IPR054648">
    <property type="entry name" value="TudS-rel"/>
</dbReference>
<sequence length="183" mass="20747">MNRGKKIVVISHCYLNQNARVRPYANKKGSFRELLEPLIENDFGIIQLPCPETTGCGLNRWEAVTEQYDNPGFRRHSRNLLQPYVDQLMEHQKVGDKIYAVLGVPFSPCCGTQHNPSNPDWGGPVLDVKVPPIDIVEGPAVFMQEFMKMAEEDGVKLDFMDVSDTEDMFPELQPDKILAKILD</sequence>